<dbReference type="Proteomes" id="UP001595379">
    <property type="component" value="Unassembled WGS sequence"/>
</dbReference>
<comment type="caution">
    <text evidence="1">The sequence shown here is derived from an EMBL/GenBank/DDBJ whole genome shotgun (WGS) entry which is preliminary data.</text>
</comment>
<name>A0ABV6ZZA4_9PROT</name>
<dbReference type="InterPro" id="IPR036388">
    <property type="entry name" value="WH-like_DNA-bd_sf"/>
</dbReference>
<proteinExistence type="predicted"/>
<keyword evidence="2" id="KW-1185">Reference proteome</keyword>
<evidence type="ECO:0000313" key="1">
    <source>
        <dbReference type="EMBL" id="MFC2926870.1"/>
    </source>
</evidence>
<dbReference type="Pfam" id="PF06627">
    <property type="entry name" value="DUF1153"/>
    <property type="match status" value="1"/>
</dbReference>
<dbReference type="Gene3D" id="1.10.10.10">
    <property type="entry name" value="Winged helix-like DNA-binding domain superfamily/Winged helix DNA-binding domain"/>
    <property type="match status" value="1"/>
</dbReference>
<dbReference type="SUPFAM" id="SSF48295">
    <property type="entry name" value="TrpR-like"/>
    <property type="match status" value="1"/>
</dbReference>
<evidence type="ECO:0000313" key="2">
    <source>
        <dbReference type="Proteomes" id="UP001595379"/>
    </source>
</evidence>
<protein>
    <submittedName>
        <fullName evidence="1">DUF1153 domain-containing protein</fullName>
    </submittedName>
</protein>
<sequence length="89" mass="10176">MQTRLRRENFVIGPDGSPLTLADLPAPSTQRWVIRRKAEVVAAVRGGLLSLEDACERYRLSVEEFLGWQRAIDRHGLAGLRTTRVQQYR</sequence>
<organism evidence="1 2">
    <name type="scientific">Hyphobacterium vulgare</name>
    <dbReference type="NCBI Taxonomy" id="1736751"/>
    <lineage>
        <taxon>Bacteria</taxon>
        <taxon>Pseudomonadati</taxon>
        <taxon>Pseudomonadota</taxon>
        <taxon>Alphaproteobacteria</taxon>
        <taxon>Maricaulales</taxon>
        <taxon>Maricaulaceae</taxon>
        <taxon>Hyphobacterium</taxon>
    </lineage>
</organism>
<dbReference type="RefSeq" id="WP_039712063.1">
    <property type="nucleotide sequence ID" value="NZ_JBHRSV010000026.1"/>
</dbReference>
<dbReference type="InterPro" id="IPR009534">
    <property type="entry name" value="DUF1153"/>
</dbReference>
<dbReference type="EMBL" id="JBHRSV010000026">
    <property type="protein sequence ID" value="MFC2926870.1"/>
    <property type="molecule type" value="Genomic_DNA"/>
</dbReference>
<dbReference type="InterPro" id="IPR010921">
    <property type="entry name" value="Trp_repressor/repl_initiator"/>
</dbReference>
<gene>
    <name evidence="1" type="ORF">ACFOOR_12200</name>
</gene>
<accession>A0ABV6ZZA4</accession>
<reference evidence="2" key="1">
    <citation type="journal article" date="2019" name="Int. J. Syst. Evol. Microbiol.">
        <title>The Global Catalogue of Microorganisms (GCM) 10K type strain sequencing project: providing services to taxonomists for standard genome sequencing and annotation.</title>
        <authorList>
            <consortium name="The Broad Institute Genomics Platform"/>
            <consortium name="The Broad Institute Genome Sequencing Center for Infectious Disease"/>
            <person name="Wu L."/>
            <person name="Ma J."/>
        </authorList>
    </citation>
    <scope>NUCLEOTIDE SEQUENCE [LARGE SCALE GENOMIC DNA]</scope>
    <source>
        <strain evidence="2">KCTC 52487</strain>
    </source>
</reference>